<accession>L0JWK9</accession>
<dbReference type="eggNOG" id="arCOG02698">
    <property type="taxonomic scope" value="Archaea"/>
</dbReference>
<dbReference type="RefSeq" id="WP_015319943.1">
    <property type="nucleotide sequence ID" value="NC_019974.1"/>
</dbReference>
<gene>
    <name evidence="1" type="ORF">Natoc_0629</name>
</gene>
<dbReference type="AlphaFoldDB" id="L0JWK9"/>
<dbReference type="GeneID" id="14405657"/>
<organism evidence="1 2">
    <name type="scientific">Natronococcus occultus SP4</name>
    <dbReference type="NCBI Taxonomy" id="694430"/>
    <lineage>
        <taxon>Archaea</taxon>
        <taxon>Methanobacteriati</taxon>
        <taxon>Methanobacteriota</taxon>
        <taxon>Stenosarchaea group</taxon>
        <taxon>Halobacteria</taxon>
        <taxon>Halobacteriales</taxon>
        <taxon>Natrialbaceae</taxon>
        <taxon>Natronococcus</taxon>
    </lineage>
</organism>
<dbReference type="STRING" id="694430.Natoc_0629"/>
<dbReference type="Proteomes" id="UP000010878">
    <property type="component" value="Chromosome"/>
</dbReference>
<proteinExistence type="predicted"/>
<protein>
    <submittedName>
        <fullName evidence="1">Uncharacterized protein</fullName>
    </submittedName>
</protein>
<reference evidence="1 2" key="1">
    <citation type="submission" date="2012-11" db="EMBL/GenBank/DDBJ databases">
        <title>FINISHED of Natronococcus occultus SP4, DSM 3396.</title>
        <authorList>
            <consortium name="DOE Joint Genome Institute"/>
            <person name="Eisen J."/>
            <person name="Huntemann M."/>
            <person name="Wei C.-L."/>
            <person name="Han J."/>
            <person name="Detter J.C."/>
            <person name="Han C."/>
            <person name="Tapia R."/>
            <person name="Chen A."/>
            <person name="Kyrpides N."/>
            <person name="Mavromatis K."/>
            <person name="Markowitz V."/>
            <person name="Szeto E."/>
            <person name="Ivanova N."/>
            <person name="Mikhailova N."/>
            <person name="Ovchinnikova G."/>
            <person name="Pagani I."/>
            <person name="Pati A."/>
            <person name="Goodwin L."/>
            <person name="Nordberg H.P."/>
            <person name="Cantor M.N."/>
            <person name="Hua S.X."/>
            <person name="Woyke T."/>
            <person name="Eisen J."/>
            <person name="Klenk H.-P."/>
            <person name="Klenk H.-P."/>
        </authorList>
    </citation>
    <scope>NUCLEOTIDE SEQUENCE [LARGE SCALE GENOMIC DNA]</scope>
    <source>
        <strain evidence="1 2">SP4</strain>
    </source>
</reference>
<name>L0JWK9_9EURY</name>
<evidence type="ECO:0000313" key="1">
    <source>
        <dbReference type="EMBL" id="AGB36489.1"/>
    </source>
</evidence>
<evidence type="ECO:0000313" key="2">
    <source>
        <dbReference type="Proteomes" id="UP000010878"/>
    </source>
</evidence>
<dbReference type="HOGENOM" id="CLU_1590935_0_0_2"/>
<keyword evidence="2" id="KW-1185">Reference proteome</keyword>
<sequence length="167" mass="16988">MSARVGVGLIVVAIALLITASAGASVASVERPLSVEVVDGDEAGVAVEAVEAELLDNAGSETAAERADENATDAAPPLGERELLVVTNQLGEEITVTEIEVPDGIDQEDASGWVGTEIETGENATLEGTVDCSELEPVPEVSVELSGSDVTISQTVELAVTCPSESV</sequence>
<dbReference type="OrthoDB" id="382953at2157"/>
<dbReference type="KEGG" id="nou:Natoc_0629"/>
<dbReference type="EMBL" id="CP003929">
    <property type="protein sequence ID" value="AGB36489.1"/>
    <property type="molecule type" value="Genomic_DNA"/>
</dbReference>